<dbReference type="RefSeq" id="WP_245919413.1">
    <property type="nucleotide sequence ID" value="NZ_FZNP01000007.1"/>
</dbReference>
<protein>
    <recommendedName>
        <fullName evidence="3">Saccharopine dehydrogenase-like C-terminal domain-containing protein</fullName>
    </recommendedName>
</protein>
<sequence>MAFFGGLGDLLAIAAMGDWTAADEVHVAYGLSSWRPTAGTRAAGTVSRERRDGRRVRFTGGKLEYHRDALPSLTWTFPEPMGVRPVLGEFSMADVVTIPSHLAVPEVRSYMTVEAAEDLSAPDTPAPAAADERGRSDQTFLVDVVVRSGGRERRATASGRDIYAVSAPLAVEAVGRILTGRTRTTGMAAAGEMFDAADFLHALAAHLSFDLCR</sequence>
<proteinExistence type="predicted"/>
<accession>A0A238Z7L4</accession>
<name>A0A238Z7L4_9ACTN</name>
<keyword evidence="2" id="KW-1185">Reference proteome</keyword>
<evidence type="ECO:0008006" key="3">
    <source>
        <dbReference type="Google" id="ProtNLM"/>
    </source>
</evidence>
<organism evidence="1 2">
    <name type="scientific">Actinomadura mexicana</name>
    <dbReference type="NCBI Taxonomy" id="134959"/>
    <lineage>
        <taxon>Bacteria</taxon>
        <taxon>Bacillati</taxon>
        <taxon>Actinomycetota</taxon>
        <taxon>Actinomycetes</taxon>
        <taxon>Streptosporangiales</taxon>
        <taxon>Thermomonosporaceae</taxon>
        <taxon>Actinomadura</taxon>
    </lineage>
</organism>
<gene>
    <name evidence="1" type="ORF">SAMN06265355_1072</name>
</gene>
<dbReference type="AlphaFoldDB" id="A0A238Z7L4"/>
<dbReference type="EMBL" id="FZNP01000007">
    <property type="protein sequence ID" value="SNR78931.1"/>
    <property type="molecule type" value="Genomic_DNA"/>
</dbReference>
<dbReference type="Proteomes" id="UP000198420">
    <property type="component" value="Unassembled WGS sequence"/>
</dbReference>
<evidence type="ECO:0000313" key="1">
    <source>
        <dbReference type="EMBL" id="SNR78931.1"/>
    </source>
</evidence>
<reference evidence="2" key="1">
    <citation type="submission" date="2017-06" db="EMBL/GenBank/DDBJ databases">
        <authorList>
            <person name="Varghese N."/>
            <person name="Submissions S."/>
        </authorList>
    </citation>
    <scope>NUCLEOTIDE SEQUENCE [LARGE SCALE GENOMIC DNA]</scope>
    <source>
        <strain evidence="2">DSM 44485</strain>
    </source>
</reference>
<evidence type="ECO:0000313" key="2">
    <source>
        <dbReference type="Proteomes" id="UP000198420"/>
    </source>
</evidence>